<comment type="caution">
    <text evidence="1">The sequence shown here is derived from an EMBL/GenBank/DDBJ whole genome shotgun (WGS) entry which is preliminary data.</text>
</comment>
<accession>A0A7W5ZKC2</accession>
<dbReference type="Pfam" id="PF14054">
    <property type="entry name" value="DUF4249"/>
    <property type="match status" value="1"/>
</dbReference>
<dbReference type="InterPro" id="IPR025345">
    <property type="entry name" value="DUF4249"/>
</dbReference>
<gene>
    <name evidence="1" type="ORF">FHS57_002751</name>
</gene>
<dbReference type="EMBL" id="JACIBY010000005">
    <property type="protein sequence ID" value="MBB3838745.1"/>
    <property type="molecule type" value="Genomic_DNA"/>
</dbReference>
<name>A0A7W5ZKC2_9BACT</name>
<organism evidence="1 2">
    <name type="scientific">Runella defluvii</name>
    <dbReference type="NCBI Taxonomy" id="370973"/>
    <lineage>
        <taxon>Bacteria</taxon>
        <taxon>Pseudomonadati</taxon>
        <taxon>Bacteroidota</taxon>
        <taxon>Cytophagia</taxon>
        <taxon>Cytophagales</taxon>
        <taxon>Spirosomataceae</taxon>
        <taxon>Runella</taxon>
    </lineage>
</organism>
<dbReference type="AlphaFoldDB" id="A0A7W5ZKC2"/>
<keyword evidence="2" id="KW-1185">Reference proteome</keyword>
<dbReference type="RefSeq" id="WP_221225628.1">
    <property type="nucleotide sequence ID" value="NZ_JACIBY010000005.1"/>
</dbReference>
<dbReference type="Proteomes" id="UP000541352">
    <property type="component" value="Unassembled WGS sequence"/>
</dbReference>
<reference evidence="1 2" key="1">
    <citation type="submission" date="2020-08" db="EMBL/GenBank/DDBJ databases">
        <title>Genomic Encyclopedia of Type Strains, Phase IV (KMG-IV): sequencing the most valuable type-strain genomes for metagenomic binning, comparative biology and taxonomic classification.</title>
        <authorList>
            <person name="Goeker M."/>
        </authorList>
    </citation>
    <scope>NUCLEOTIDE SEQUENCE [LARGE SCALE GENOMIC DNA]</scope>
    <source>
        <strain evidence="1 2">DSM 17976</strain>
    </source>
</reference>
<evidence type="ECO:0000313" key="1">
    <source>
        <dbReference type="EMBL" id="MBB3838745.1"/>
    </source>
</evidence>
<evidence type="ECO:0008006" key="3">
    <source>
        <dbReference type="Google" id="ProtNLM"/>
    </source>
</evidence>
<proteinExistence type="predicted"/>
<protein>
    <recommendedName>
        <fullName evidence="3">DUF4249 domain-containing protein</fullName>
    </recommendedName>
</protein>
<evidence type="ECO:0000313" key="2">
    <source>
        <dbReference type="Proteomes" id="UP000541352"/>
    </source>
</evidence>
<sequence length="371" mass="41568">MKKILLFIVIMAGLWALEGCVVPFSPPEVSTPGRFLVIDGFLNTNGIDSSSIMLTYTQVVSNKNTFGTELRARVTVEGNKGTTYTFTEIGKGLYRLPAQKVNPSEQFRIRIKTTANKEYLSEYVEVKQTPPIDSITYKVASDRSSVQVLVNTHDPLNKTRYYRWRFEETWEYHAPLISVYEIKNKAIVDRTSLINVCWQTARPSTILLASTAKLSQDVISDFPVTTITAASNKLRVRYSILVKQIGLTEDGFAYWNSLSKTTEKTGSLFDPQPSQVTGNIKNTSNPQELVFGHFSAVSPQEKRFFVPVTLGFPVFCPPSDTLSAADALKWTDIIVSQYYPEGARFPDYIVGTSECADCRTQGGTLVRPSFW</sequence>